<evidence type="ECO:0008006" key="3">
    <source>
        <dbReference type="Google" id="ProtNLM"/>
    </source>
</evidence>
<sequence>MLRNPRMVARQKEELVRLLQSFFIKKTGNCVNVSENDIDMEMWEIFASRLNLLGPQKSEVEWKTSLYHLKLRVKGKLDLLVQKCMQTKQPLNLSNLGKLDGIIAQMFYITTLSNENDTIHPSFVKNEQQLNAAVDVQSIRKEDLEICNAGEENDFVVNEPFENQVANVPSVHDSTVTDLVDLRNAYEGETSSTLDENPADGSMFIPNESCGNTRIAVVTSSNSSNISEMMEFTDSFDNEEHPLNAESVEQPINEEPLQEVCFPSQFPLRKKKRVMPRLSGVPGVVRRVKARNRQIIASGGRAMRRGGQVTRRCGRTMRKGTAERIAKVSRNGRRVSHAGGPSSRVSNRTYNFHYSFPTVTTASNVMLNTFHQNHHLRFVKKIYPMRISVDQKRKLLQLVEQNFLRTVGRFSGFHGVIIKRRIWEDYAKELNQLGPPFRSG</sequence>
<protein>
    <recommendedName>
        <fullName evidence="3">Regulatory protein zeste</fullName>
    </recommendedName>
</protein>
<evidence type="ECO:0000313" key="2">
    <source>
        <dbReference type="Proteomes" id="UP001151699"/>
    </source>
</evidence>
<dbReference type="AlphaFoldDB" id="A0A9Q0S045"/>
<comment type="caution">
    <text evidence="1">The sequence shown here is derived from an EMBL/GenBank/DDBJ whole genome shotgun (WGS) entry which is preliminary data.</text>
</comment>
<dbReference type="Proteomes" id="UP001151699">
    <property type="component" value="Chromosome X"/>
</dbReference>
<organism evidence="1 2">
    <name type="scientific">Pseudolycoriella hygida</name>
    <dbReference type="NCBI Taxonomy" id="35572"/>
    <lineage>
        <taxon>Eukaryota</taxon>
        <taxon>Metazoa</taxon>
        <taxon>Ecdysozoa</taxon>
        <taxon>Arthropoda</taxon>
        <taxon>Hexapoda</taxon>
        <taxon>Insecta</taxon>
        <taxon>Pterygota</taxon>
        <taxon>Neoptera</taxon>
        <taxon>Endopterygota</taxon>
        <taxon>Diptera</taxon>
        <taxon>Nematocera</taxon>
        <taxon>Sciaroidea</taxon>
        <taxon>Sciaridae</taxon>
        <taxon>Pseudolycoriella</taxon>
    </lineage>
</organism>
<name>A0A9Q0S045_9DIPT</name>
<proteinExistence type="predicted"/>
<dbReference type="OrthoDB" id="8064265at2759"/>
<dbReference type="EMBL" id="WJQU01000003">
    <property type="protein sequence ID" value="KAJ6639347.1"/>
    <property type="molecule type" value="Genomic_DNA"/>
</dbReference>
<keyword evidence="2" id="KW-1185">Reference proteome</keyword>
<reference evidence="1" key="1">
    <citation type="submission" date="2022-07" db="EMBL/GenBank/DDBJ databases">
        <authorList>
            <person name="Trinca V."/>
            <person name="Uliana J.V.C."/>
            <person name="Torres T.T."/>
            <person name="Ward R.J."/>
            <person name="Monesi N."/>
        </authorList>
    </citation>
    <scope>NUCLEOTIDE SEQUENCE</scope>
    <source>
        <strain evidence="1">HSMRA1968</strain>
        <tissue evidence="1">Whole embryos</tissue>
    </source>
</reference>
<evidence type="ECO:0000313" key="1">
    <source>
        <dbReference type="EMBL" id="KAJ6639347.1"/>
    </source>
</evidence>
<gene>
    <name evidence="1" type="ORF">Bhyg_12091</name>
</gene>
<accession>A0A9Q0S045</accession>